<proteinExistence type="predicted"/>
<feature type="chain" id="PRO_5045554374" evidence="2">
    <location>
        <begin position="26"/>
        <end position="130"/>
    </location>
</feature>
<comment type="caution">
    <text evidence="3">The sequence shown here is derived from an EMBL/GenBank/DDBJ whole genome shotgun (WGS) entry which is preliminary data.</text>
</comment>
<evidence type="ECO:0000256" key="2">
    <source>
        <dbReference type="SAM" id="SignalP"/>
    </source>
</evidence>
<feature type="signal peptide" evidence="2">
    <location>
        <begin position="1"/>
        <end position="25"/>
    </location>
</feature>
<keyword evidence="2" id="KW-0732">Signal</keyword>
<keyword evidence="1" id="KW-0812">Transmembrane</keyword>
<reference evidence="3" key="1">
    <citation type="submission" date="2023-10" db="EMBL/GenBank/DDBJ databases">
        <authorList>
            <person name="Chen Y."/>
            <person name="Shah S."/>
            <person name="Dougan E. K."/>
            <person name="Thang M."/>
            <person name="Chan C."/>
        </authorList>
    </citation>
    <scope>NUCLEOTIDE SEQUENCE [LARGE SCALE GENOMIC DNA]</scope>
</reference>
<keyword evidence="1" id="KW-0472">Membrane</keyword>
<organism evidence="3 4">
    <name type="scientific">Prorocentrum cordatum</name>
    <dbReference type="NCBI Taxonomy" id="2364126"/>
    <lineage>
        <taxon>Eukaryota</taxon>
        <taxon>Sar</taxon>
        <taxon>Alveolata</taxon>
        <taxon>Dinophyceae</taxon>
        <taxon>Prorocentrales</taxon>
        <taxon>Prorocentraceae</taxon>
        <taxon>Prorocentrum</taxon>
    </lineage>
</organism>
<name>A0ABN9RF69_9DINO</name>
<dbReference type="EMBL" id="CAUYUJ010006526">
    <property type="protein sequence ID" value="CAK0817681.1"/>
    <property type="molecule type" value="Genomic_DNA"/>
</dbReference>
<gene>
    <name evidence="3" type="ORF">PCOR1329_LOCUS20201</name>
</gene>
<feature type="transmembrane region" description="Helical" evidence="1">
    <location>
        <begin position="98"/>
        <end position="121"/>
    </location>
</feature>
<evidence type="ECO:0000313" key="4">
    <source>
        <dbReference type="Proteomes" id="UP001189429"/>
    </source>
</evidence>
<evidence type="ECO:0000313" key="3">
    <source>
        <dbReference type="EMBL" id="CAK0817681.1"/>
    </source>
</evidence>
<evidence type="ECO:0000256" key="1">
    <source>
        <dbReference type="SAM" id="Phobius"/>
    </source>
</evidence>
<keyword evidence="4" id="KW-1185">Reference proteome</keyword>
<sequence>MRLPTGARAALLVAAAWGLRGSCSPQEDAPDAEACEARAATASLLQTAGGSVLQASAALADAERQQAALGQRLGRFQESLAASASLRALARLRSRLELLTAVDIFLIPLGLGVAAGFCFVYRGTGKRDDT</sequence>
<accession>A0ABN9RF69</accession>
<protein>
    <submittedName>
        <fullName evidence="3">Uncharacterized protein</fullName>
    </submittedName>
</protein>
<dbReference type="Proteomes" id="UP001189429">
    <property type="component" value="Unassembled WGS sequence"/>
</dbReference>
<keyword evidence="1" id="KW-1133">Transmembrane helix</keyword>